<keyword evidence="1" id="KW-0472">Membrane</keyword>
<dbReference type="STRING" id="1481914.JCM19241_525"/>
<feature type="transmembrane region" description="Helical" evidence="1">
    <location>
        <begin position="23"/>
        <end position="44"/>
    </location>
</feature>
<gene>
    <name evidence="2" type="ORF">JCM19241_525</name>
</gene>
<comment type="caution">
    <text evidence="2">The sequence shown here is derived from an EMBL/GenBank/DDBJ whole genome shotgun (WGS) entry which is preliminary data.</text>
</comment>
<evidence type="ECO:0000256" key="1">
    <source>
        <dbReference type="SAM" id="Phobius"/>
    </source>
</evidence>
<keyword evidence="1" id="KW-1133">Transmembrane helix</keyword>
<organism evidence="2 3">
    <name type="scientific">Vibrio ishigakensis</name>
    <dbReference type="NCBI Taxonomy" id="1481914"/>
    <lineage>
        <taxon>Bacteria</taxon>
        <taxon>Pseudomonadati</taxon>
        <taxon>Pseudomonadota</taxon>
        <taxon>Gammaproteobacteria</taxon>
        <taxon>Vibrionales</taxon>
        <taxon>Vibrionaceae</taxon>
        <taxon>Vibrio</taxon>
    </lineage>
</organism>
<dbReference type="AlphaFoldDB" id="A0A0B8QGM1"/>
<evidence type="ECO:0000313" key="3">
    <source>
        <dbReference type="Proteomes" id="UP000031666"/>
    </source>
</evidence>
<reference evidence="2 3" key="2">
    <citation type="submission" date="2015-01" db="EMBL/GenBank/DDBJ databases">
        <authorList>
            <consortium name="NBRP consortium"/>
            <person name="Sawabe T."/>
            <person name="Meirelles P."/>
            <person name="Feng G."/>
            <person name="Sayaka M."/>
            <person name="Hattori M."/>
            <person name="Ohkuma M."/>
        </authorList>
    </citation>
    <scope>NUCLEOTIDE SEQUENCE [LARGE SCALE GENOMIC DNA]</scope>
    <source>
        <strain evidence="3">JCM 19241</strain>
    </source>
</reference>
<evidence type="ECO:0000313" key="2">
    <source>
        <dbReference type="EMBL" id="GAM76227.1"/>
    </source>
</evidence>
<accession>A0A0B8QGM1</accession>
<dbReference type="EMBL" id="BBSC01000005">
    <property type="protein sequence ID" value="GAM76227.1"/>
    <property type="molecule type" value="Genomic_DNA"/>
</dbReference>
<name>A0A0B8QGM1_9VIBR</name>
<protein>
    <submittedName>
        <fullName evidence="2">Uncharacterized protein</fullName>
    </submittedName>
</protein>
<reference evidence="2 3" key="1">
    <citation type="submission" date="2015-01" db="EMBL/GenBank/DDBJ databases">
        <title>Vibrio sp. C94 JCM 19241 whole genome shotgun sequence.</title>
        <authorList>
            <person name="Sawabe T."/>
            <person name="Meirelles P."/>
            <person name="Feng G."/>
            <person name="Sayaka M."/>
            <person name="Hattori M."/>
            <person name="Ohkuma M."/>
        </authorList>
    </citation>
    <scope>NUCLEOTIDE SEQUENCE [LARGE SCALE GENOMIC DNA]</scope>
    <source>
        <strain evidence="3">JCM 19241</strain>
    </source>
</reference>
<dbReference type="Proteomes" id="UP000031666">
    <property type="component" value="Unassembled WGS sequence"/>
</dbReference>
<proteinExistence type="predicted"/>
<sequence length="50" mass="5528">MFFVEIFENLSFGLSVAFTPANLLFLLIGALVGMVVGLFPGFGLRRVSRY</sequence>
<keyword evidence="1" id="KW-0812">Transmembrane</keyword>